<dbReference type="NCBIfam" id="TIGR01981">
    <property type="entry name" value="sufD"/>
    <property type="match status" value="1"/>
</dbReference>
<dbReference type="InterPro" id="IPR037284">
    <property type="entry name" value="SUF_FeS_clus_asmbl_SufBD_sf"/>
</dbReference>
<dbReference type="GO" id="GO:0016226">
    <property type="term" value="P:iron-sulfur cluster assembly"/>
    <property type="evidence" value="ECO:0007669"/>
    <property type="project" value="InterPro"/>
</dbReference>
<dbReference type="Proteomes" id="UP000541425">
    <property type="component" value="Unassembled WGS sequence"/>
</dbReference>
<protein>
    <submittedName>
        <fullName evidence="4">Fe-S cluster assembly protein SufD</fullName>
    </submittedName>
</protein>
<accession>A0A7W5UDH4</accession>
<dbReference type="InterPro" id="IPR000825">
    <property type="entry name" value="SUF_FeS_clus_asmbl_SufBD_core"/>
</dbReference>
<evidence type="ECO:0000313" key="4">
    <source>
        <dbReference type="EMBL" id="MBB3702044.1"/>
    </source>
</evidence>
<evidence type="ECO:0000313" key="5">
    <source>
        <dbReference type="Proteomes" id="UP000541425"/>
    </source>
</evidence>
<name>A0A7W5UDH4_9BACT</name>
<gene>
    <name evidence="4" type="ORF">FHS60_000497</name>
</gene>
<dbReference type="Pfam" id="PF01458">
    <property type="entry name" value="SUFBD_core"/>
    <property type="match status" value="1"/>
</dbReference>
<reference evidence="4 5" key="1">
    <citation type="submission" date="2020-08" db="EMBL/GenBank/DDBJ databases">
        <title>Genomic Encyclopedia of Type Strains, Phase IV (KMG-IV): sequencing the most valuable type-strain genomes for metagenomic binning, comparative biology and taxonomic classification.</title>
        <authorList>
            <person name="Goeker M."/>
        </authorList>
    </citation>
    <scope>NUCLEOTIDE SEQUENCE [LARGE SCALE GENOMIC DNA]</scope>
    <source>
        <strain evidence="4 5">DSM 22548</strain>
    </source>
</reference>
<comment type="similarity">
    <text evidence="1">Belongs to the iron-sulfur cluster assembly SufBD family.</text>
</comment>
<evidence type="ECO:0000259" key="3">
    <source>
        <dbReference type="Pfam" id="PF19295"/>
    </source>
</evidence>
<dbReference type="InterPro" id="IPR055346">
    <property type="entry name" value="Fe-S_cluster_assembly_SufBD"/>
</dbReference>
<dbReference type="InterPro" id="IPR045595">
    <property type="entry name" value="SufBD_N"/>
</dbReference>
<dbReference type="PANTHER" id="PTHR43575">
    <property type="entry name" value="PROTEIN ABCI7, CHLOROPLASTIC"/>
    <property type="match status" value="1"/>
</dbReference>
<sequence>MSAIQQYLDLFASQRTVIEDGSCSTMNAERQAAFDNLQQHGLPTQKVERYKYTDLEKALTPNYGLNLKRIPLSVDPYKAYRCSLPKMNADVAYVVNDTVVPATLSFHENAEFIKPYYNRLATQQRDAVSELNTMLAQDGILIHIPAGKKLERPLQIVNISAATIDFMSNRRVLIVVEEGAEGTILFCDESPTEQRSLTTQVVEIFAGKNSKLHLYALEETADTHTHLSNMYIEQQERSEVTFNGMTLHNGITRNMMDVHLVGRHAAINAYGAVIANAQEHVDNNILIDHNAEECTSDLLYKYVLDDKSVGAFAGKVLVQAGAQKTASQETNSNLCVSPDARAYAQPMLEIYADDVKCNHGSTVGKLDENALFYMRQRGIPEPEARLLLQHAFINDVLQHVTLEPLQERLSHLVELRFRGELRHCDGCKMQNFCN</sequence>
<dbReference type="AlphaFoldDB" id="A0A7W5UDH4"/>
<dbReference type="PANTHER" id="PTHR43575:SF1">
    <property type="entry name" value="PROTEIN ABCI7, CHLOROPLASTIC"/>
    <property type="match status" value="1"/>
</dbReference>
<dbReference type="RefSeq" id="WP_009347736.1">
    <property type="nucleotide sequence ID" value="NZ_JACICA010000002.1"/>
</dbReference>
<evidence type="ECO:0000256" key="1">
    <source>
        <dbReference type="ARBA" id="ARBA00043967"/>
    </source>
</evidence>
<proteinExistence type="inferred from homology"/>
<dbReference type="InterPro" id="IPR011542">
    <property type="entry name" value="SUF_FeS_clus_asmbl_SufD"/>
</dbReference>
<evidence type="ECO:0000259" key="2">
    <source>
        <dbReference type="Pfam" id="PF01458"/>
    </source>
</evidence>
<comment type="caution">
    <text evidence="4">The sequence shown here is derived from an EMBL/GenBank/DDBJ whole genome shotgun (WGS) entry which is preliminary data.</text>
</comment>
<dbReference type="EMBL" id="JACICA010000002">
    <property type="protein sequence ID" value="MBB3702044.1"/>
    <property type="molecule type" value="Genomic_DNA"/>
</dbReference>
<dbReference type="Pfam" id="PF19295">
    <property type="entry name" value="SufBD_N"/>
    <property type="match status" value="1"/>
</dbReference>
<feature type="domain" description="SUF system FeS cluster assembly SufBD core" evidence="2">
    <location>
        <begin position="166"/>
        <end position="392"/>
    </location>
</feature>
<feature type="domain" description="SUF system FeS cluster assembly SufBD N-terminal" evidence="3">
    <location>
        <begin position="1"/>
        <end position="156"/>
    </location>
</feature>
<dbReference type="SUPFAM" id="SSF101960">
    <property type="entry name" value="Stabilizer of iron transporter SufD"/>
    <property type="match status" value="1"/>
</dbReference>
<organism evidence="4 5">
    <name type="scientific">Alloprevotella rava</name>
    <dbReference type="NCBI Taxonomy" id="671218"/>
    <lineage>
        <taxon>Bacteria</taxon>
        <taxon>Pseudomonadati</taxon>
        <taxon>Bacteroidota</taxon>
        <taxon>Bacteroidia</taxon>
        <taxon>Bacteroidales</taxon>
        <taxon>Prevotellaceae</taxon>
        <taxon>Alloprevotella</taxon>
    </lineage>
</organism>